<gene>
    <name evidence="10" type="primary">rhaB</name>
    <name evidence="10" type="ORF">FYJ60_05200</name>
</gene>
<dbReference type="EMBL" id="VUMV01000003">
    <property type="protein sequence ID" value="MST81707.1"/>
    <property type="molecule type" value="Genomic_DNA"/>
</dbReference>
<dbReference type="Proteomes" id="UP000466864">
    <property type="component" value="Unassembled WGS sequence"/>
</dbReference>
<dbReference type="Pfam" id="PF02782">
    <property type="entry name" value="FGGY_C"/>
    <property type="match status" value="1"/>
</dbReference>
<sequence>METKYYAAVDMGASSGRVMLGWMENGKMQLQEVHRFQNGMVKKDGELCWEHDRIFREVITGLKKCREIGKIPCSVGVDTWGVDFVLLDKEDKPIGNYVGYRDHRTEGMDEEVYKIISLDELYSRTGIQKAIFNTVYQLMAVKKTHPDYLEKAETLLYTPDYFHFLLTGQKVNEYTEATTGQLISAKTNDYDWELIDRLGYPRKIFQKVVMPGTSLGSVRPEVAEEIGYDLEVVVPCTHDTGSAVLAVPANDDDFIYISSGTWSLMGVERKQADTSRKSCEMNFTNEGGYDHRFRYLKNIMGLWMIQSVRHEVNDQYSFSEICDMAEEEKDFPSRVDCNDDCFLSPDNMTEEVKDYCRRTGQRVPENFGQLATVIYTSLADCYAKTAGELEELTGRTYSRIHIVGGGSNADYLNRLTARATKKEIHAGPGEGTAIGNITAQMLKSGEFKSVEEARDNIHASFGIKVYNPDGSVRQ</sequence>
<dbReference type="SUPFAM" id="SSF53067">
    <property type="entry name" value="Actin-like ATPase domain"/>
    <property type="match status" value="2"/>
</dbReference>
<dbReference type="PANTHER" id="PTHR43095">
    <property type="entry name" value="SUGAR KINASE"/>
    <property type="match status" value="1"/>
</dbReference>
<dbReference type="NCBIfam" id="TIGR02627">
    <property type="entry name" value="rhamnulo_kin"/>
    <property type="match status" value="1"/>
</dbReference>
<keyword evidence="4 10" id="KW-0418">Kinase</keyword>
<keyword evidence="3" id="KW-0547">Nucleotide-binding</keyword>
<evidence type="ECO:0000256" key="1">
    <source>
        <dbReference type="ARBA" id="ARBA00009156"/>
    </source>
</evidence>
<name>A0A7X2P7K3_9FIRM</name>
<evidence type="ECO:0000313" key="10">
    <source>
        <dbReference type="EMBL" id="MST81707.1"/>
    </source>
</evidence>
<evidence type="ECO:0000256" key="3">
    <source>
        <dbReference type="ARBA" id="ARBA00022741"/>
    </source>
</evidence>
<dbReference type="AlphaFoldDB" id="A0A7X2P7K3"/>
<dbReference type="CDD" id="cd07771">
    <property type="entry name" value="ASKHA_NBD_FGGY_RhaB-like"/>
    <property type="match status" value="1"/>
</dbReference>
<keyword evidence="5" id="KW-0067">ATP-binding</keyword>
<dbReference type="GO" id="GO:0005524">
    <property type="term" value="F:ATP binding"/>
    <property type="evidence" value="ECO:0007669"/>
    <property type="project" value="UniProtKB-KW"/>
</dbReference>
<protein>
    <recommendedName>
        <fullName evidence="7">Rhamnulokinase</fullName>
        <ecNumber evidence="7">2.7.1.5</ecNumber>
    </recommendedName>
</protein>
<feature type="domain" description="Carbohydrate kinase FGGY C-terminal" evidence="9">
    <location>
        <begin position="256"/>
        <end position="442"/>
    </location>
</feature>
<proteinExistence type="inferred from homology"/>
<evidence type="ECO:0000256" key="2">
    <source>
        <dbReference type="ARBA" id="ARBA00022679"/>
    </source>
</evidence>
<evidence type="ECO:0000259" key="9">
    <source>
        <dbReference type="Pfam" id="PF02782"/>
    </source>
</evidence>
<evidence type="ECO:0000259" key="8">
    <source>
        <dbReference type="Pfam" id="PF00370"/>
    </source>
</evidence>
<keyword evidence="11" id="KW-1185">Reference proteome</keyword>
<reference evidence="10 11" key="1">
    <citation type="submission" date="2019-08" db="EMBL/GenBank/DDBJ databases">
        <title>In-depth cultivation of the pig gut microbiome towards novel bacterial diversity and tailored functional studies.</title>
        <authorList>
            <person name="Wylensek D."/>
            <person name="Hitch T.C.A."/>
            <person name="Clavel T."/>
        </authorList>
    </citation>
    <scope>NUCLEOTIDE SEQUENCE [LARGE SCALE GENOMIC DNA]</scope>
    <source>
        <strain evidence="10 11">Oil+RF-744-WCA-WT-13</strain>
    </source>
</reference>
<dbReference type="Gene3D" id="3.30.420.40">
    <property type="match status" value="2"/>
</dbReference>
<dbReference type="Pfam" id="PF00370">
    <property type="entry name" value="FGGY_N"/>
    <property type="match status" value="1"/>
</dbReference>
<dbReference type="InterPro" id="IPR043129">
    <property type="entry name" value="ATPase_NBD"/>
</dbReference>
<evidence type="ECO:0000256" key="5">
    <source>
        <dbReference type="ARBA" id="ARBA00022840"/>
    </source>
</evidence>
<evidence type="ECO:0000256" key="4">
    <source>
        <dbReference type="ARBA" id="ARBA00022777"/>
    </source>
</evidence>
<evidence type="ECO:0000256" key="6">
    <source>
        <dbReference type="ARBA" id="ARBA00023308"/>
    </source>
</evidence>
<comment type="similarity">
    <text evidence="1">Belongs to the FGGY kinase family.</text>
</comment>
<dbReference type="EC" id="2.7.1.5" evidence="7"/>
<evidence type="ECO:0000313" key="11">
    <source>
        <dbReference type="Proteomes" id="UP000466864"/>
    </source>
</evidence>
<comment type="caution">
    <text evidence="10">The sequence shown here is derived from an EMBL/GenBank/DDBJ whole genome shotgun (WGS) entry which is preliminary data.</text>
</comment>
<dbReference type="InterPro" id="IPR050406">
    <property type="entry name" value="FGGY_Carb_Kinase"/>
</dbReference>
<keyword evidence="2 10" id="KW-0808">Transferase</keyword>
<keyword evidence="6" id="KW-0684">Rhamnose metabolism</keyword>
<dbReference type="GO" id="GO:0008993">
    <property type="term" value="F:rhamnulokinase activity"/>
    <property type="evidence" value="ECO:0007669"/>
    <property type="project" value="UniProtKB-UniRule"/>
</dbReference>
<organism evidence="10 11">
    <name type="scientific">Bilifractor porci</name>
    <dbReference type="NCBI Taxonomy" id="2606636"/>
    <lineage>
        <taxon>Bacteria</taxon>
        <taxon>Bacillati</taxon>
        <taxon>Bacillota</taxon>
        <taxon>Clostridia</taxon>
        <taxon>Lachnospirales</taxon>
        <taxon>Lachnospiraceae</taxon>
        <taxon>Bilifractor</taxon>
    </lineage>
</organism>
<dbReference type="GO" id="GO:0019301">
    <property type="term" value="P:rhamnose catabolic process"/>
    <property type="evidence" value="ECO:0007669"/>
    <property type="project" value="UniProtKB-UniRule"/>
</dbReference>
<accession>A0A7X2P7K3</accession>
<dbReference type="InterPro" id="IPR018484">
    <property type="entry name" value="FGGY_N"/>
</dbReference>
<dbReference type="InterPro" id="IPR013449">
    <property type="entry name" value="Rhamnulokinase"/>
</dbReference>
<evidence type="ECO:0000256" key="7">
    <source>
        <dbReference type="NCBIfam" id="TIGR02627"/>
    </source>
</evidence>
<dbReference type="InterPro" id="IPR018485">
    <property type="entry name" value="FGGY_C"/>
</dbReference>
<feature type="domain" description="Carbohydrate kinase FGGY N-terminal" evidence="8">
    <location>
        <begin position="5"/>
        <end position="245"/>
    </location>
</feature>
<dbReference type="RefSeq" id="WP_154457622.1">
    <property type="nucleotide sequence ID" value="NZ_VUMV01000003.1"/>
</dbReference>